<accession>A0ABN0CQF2</accession>
<organism evidence="1 2">
    <name type="scientific">Bacteroides clarus YIT 12056</name>
    <dbReference type="NCBI Taxonomy" id="762984"/>
    <lineage>
        <taxon>Bacteria</taxon>
        <taxon>Pseudomonadati</taxon>
        <taxon>Bacteroidota</taxon>
        <taxon>Bacteroidia</taxon>
        <taxon>Bacteroidales</taxon>
        <taxon>Bacteroidaceae</taxon>
        <taxon>Bacteroides</taxon>
    </lineage>
</organism>
<dbReference type="Proteomes" id="UP000010321">
    <property type="component" value="Unassembled WGS sequence"/>
</dbReference>
<proteinExistence type="predicted"/>
<evidence type="ECO:0000313" key="1">
    <source>
        <dbReference type="EMBL" id="EGF53182.1"/>
    </source>
</evidence>
<comment type="caution">
    <text evidence="1">The sequence shown here is derived from an EMBL/GenBank/DDBJ whole genome shotgun (WGS) entry which is preliminary data.</text>
</comment>
<keyword evidence="2" id="KW-1185">Reference proteome</keyword>
<protein>
    <submittedName>
        <fullName evidence="1">Uncharacterized protein</fullName>
    </submittedName>
</protein>
<sequence length="42" mass="4771">MCKTFLGTDFTENIHENPCDSVKSVPKINKSVFTHSHITHNL</sequence>
<reference evidence="1 2" key="1">
    <citation type="submission" date="2011-02" db="EMBL/GenBank/DDBJ databases">
        <authorList>
            <person name="Weinstock G."/>
            <person name="Sodergren E."/>
            <person name="Clifton S."/>
            <person name="Fulton L."/>
            <person name="Fulton B."/>
            <person name="Courtney L."/>
            <person name="Fronick C."/>
            <person name="Harrison M."/>
            <person name="Strong C."/>
            <person name="Farmer C."/>
            <person name="Delahaunty K."/>
            <person name="Markovic C."/>
            <person name="Hall O."/>
            <person name="Minx P."/>
            <person name="Tomlinson C."/>
            <person name="Mitreva M."/>
            <person name="Hou S."/>
            <person name="Chen J."/>
            <person name="Wollam A."/>
            <person name="Pepin K.H."/>
            <person name="Johnson M."/>
            <person name="Bhonagiri V."/>
            <person name="Zhang X."/>
            <person name="Suruliraj S."/>
            <person name="Warren W."/>
            <person name="Chinwalla A."/>
            <person name="Mardis E.R."/>
            <person name="Wilson R.K."/>
        </authorList>
    </citation>
    <scope>NUCLEOTIDE SEQUENCE [LARGE SCALE GENOMIC DNA]</scope>
    <source>
        <strain evidence="1 2">YIT 12056</strain>
    </source>
</reference>
<evidence type="ECO:0000313" key="2">
    <source>
        <dbReference type="Proteomes" id="UP000010321"/>
    </source>
</evidence>
<dbReference type="EMBL" id="AFBM01000009">
    <property type="protein sequence ID" value="EGF53182.1"/>
    <property type="molecule type" value="Genomic_DNA"/>
</dbReference>
<name>A0ABN0CQF2_9BACE</name>
<gene>
    <name evidence="1" type="ORF">HMPREF9445_00966</name>
</gene>